<dbReference type="PANTHER" id="PTHR42917">
    <property type="entry name" value="2,4-DIENOYL-COA REDUCTASE"/>
    <property type="match status" value="1"/>
</dbReference>
<evidence type="ECO:0000313" key="5">
    <source>
        <dbReference type="EMBL" id="PSJ54372.1"/>
    </source>
</evidence>
<dbReference type="PRINTS" id="PR00419">
    <property type="entry name" value="ADXRDTASE"/>
</dbReference>
<keyword evidence="6" id="KW-1185">Reference proteome</keyword>
<sequence length="124" mass="13319">MIKSPKGGEVFMPIADYGRVCNRSILIAGGGPVGMKAAVVAAERGHQVTLFERSRRLGGQARLAEMLPGRAEFGGLIVGSVLALSRCLLCERLWKRTDLRTPSPSGPMRHNGASAIWRECAMGQ</sequence>
<evidence type="ECO:0008006" key="7">
    <source>
        <dbReference type="Google" id="ProtNLM"/>
    </source>
</evidence>
<organism evidence="5 6">
    <name type="scientific">Pseudaminobacter soli</name>
    <name type="common">ex Li et al. 2025</name>
    <dbReference type="NCBI Taxonomy" id="1295366"/>
    <lineage>
        <taxon>Bacteria</taxon>
        <taxon>Pseudomonadati</taxon>
        <taxon>Pseudomonadota</taxon>
        <taxon>Alphaproteobacteria</taxon>
        <taxon>Hyphomicrobiales</taxon>
        <taxon>Phyllobacteriaceae</taxon>
        <taxon>Pseudaminobacter</taxon>
    </lineage>
</organism>
<comment type="caution">
    <text evidence="5">The sequence shown here is derived from an EMBL/GenBank/DDBJ whole genome shotgun (WGS) entry which is preliminary data.</text>
</comment>
<dbReference type="EMBL" id="PXYL01000026">
    <property type="protein sequence ID" value="PSJ54372.1"/>
    <property type="molecule type" value="Genomic_DNA"/>
</dbReference>
<protein>
    <recommendedName>
        <fullName evidence="7">FAD/NAD(P)-binding domain-containing protein</fullName>
    </recommendedName>
</protein>
<name>A0A2P7RW26_9HYPH</name>
<dbReference type="GO" id="GO:0008670">
    <property type="term" value="F:2,4-dienoyl-CoA reductase (NADPH) activity"/>
    <property type="evidence" value="ECO:0007669"/>
    <property type="project" value="TreeGrafter"/>
</dbReference>
<gene>
    <name evidence="5" type="ORF">C7I85_27405</name>
</gene>
<dbReference type="Gene3D" id="3.40.50.720">
    <property type="entry name" value="NAD(P)-binding Rossmann-like Domain"/>
    <property type="match status" value="1"/>
</dbReference>
<evidence type="ECO:0000256" key="1">
    <source>
        <dbReference type="ARBA" id="ARBA00001917"/>
    </source>
</evidence>
<evidence type="ECO:0000256" key="4">
    <source>
        <dbReference type="ARBA" id="ARBA00023002"/>
    </source>
</evidence>
<dbReference type="SUPFAM" id="SSF51971">
    <property type="entry name" value="Nucleotide-binding domain"/>
    <property type="match status" value="1"/>
</dbReference>
<reference evidence="5 6" key="1">
    <citation type="submission" date="2018-03" db="EMBL/GenBank/DDBJ databases">
        <title>The draft genome of Mesorhizobium soli JCM 19897.</title>
        <authorList>
            <person name="Li L."/>
            <person name="Liu L."/>
            <person name="Liang L."/>
            <person name="Wang T."/>
            <person name="Zhang X."/>
        </authorList>
    </citation>
    <scope>NUCLEOTIDE SEQUENCE [LARGE SCALE GENOMIC DNA]</scope>
    <source>
        <strain evidence="5 6">JCM 19897</strain>
    </source>
</reference>
<dbReference type="GO" id="GO:0033543">
    <property type="term" value="P:fatty acid beta-oxidation, unsaturated, even number, reductase/isomerase pathway"/>
    <property type="evidence" value="ECO:0007669"/>
    <property type="project" value="TreeGrafter"/>
</dbReference>
<keyword evidence="4" id="KW-0560">Oxidoreductase</keyword>
<accession>A0A2P7RW26</accession>
<dbReference type="InterPro" id="IPR051793">
    <property type="entry name" value="NADH:flavin_oxidoreductase"/>
</dbReference>
<comment type="cofactor">
    <cofactor evidence="1">
        <name>FMN</name>
        <dbReference type="ChEBI" id="CHEBI:58210"/>
    </cofactor>
</comment>
<dbReference type="AlphaFoldDB" id="A0A2P7RW26"/>
<evidence type="ECO:0000256" key="3">
    <source>
        <dbReference type="ARBA" id="ARBA00022643"/>
    </source>
</evidence>
<evidence type="ECO:0000313" key="6">
    <source>
        <dbReference type="Proteomes" id="UP000240653"/>
    </source>
</evidence>
<proteinExistence type="predicted"/>
<dbReference type="Proteomes" id="UP000240653">
    <property type="component" value="Unassembled WGS sequence"/>
</dbReference>
<keyword evidence="3" id="KW-0288">FMN</keyword>
<dbReference type="PANTHER" id="PTHR42917:SF2">
    <property type="entry name" value="2,4-DIENOYL-COA REDUCTASE [(2E)-ENOYL-COA-PRODUCING]"/>
    <property type="match status" value="1"/>
</dbReference>
<keyword evidence="2" id="KW-0285">Flavoprotein</keyword>
<evidence type="ECO:0000256" key="2">
    <source>
        <dbReference type="ARBA" id="ARBA00022630"/>
    </source>
</evidence>
<dbReference type="Pfam" id="PF12831">
    <property type="entry name" value="FAD_oxidored"/>
    <property type="match status" value="1"/>
</dbReference>
<dbReference type="OrthoDB" id="5288829at2"/>